<comment type="caution">
    <text evidence="1">The sequence shown here is derived from an EMBL/GenBank/DDBJ whole genome shotgun (WGS) entry which is preliminary data.</text>
</comment>
<keyword evidence="2" id="KW-1185">Reference proteome</keyword>
<gene>
    <name evidence="1" type="ORF">Q31b_49530</name>
</gene>
<evidence type="ECO:0000313" key="1">
    <source>
        <dbReference type="EMBL" id="TWU36671.1"/>
    </source>
</evidence>
<evidence type="ECO:0000313" key="2">
    <source>
        <dbReference type="Proteomes" id="UP000315471"/>
    </source>
</evidence>
<name>A0A5C6DM01_9BACT</name>
<dbReference type="EMBL" id="SJPY01000008">
    <property type="protein sequence ID" value="TWU36671.1"/>
    <property type="molecule type" value="Genomic_DNA"/>
</dbReference>
<proteinExistence type="predicted"/>
<accession>A0A5C6DM01</accession>
<sequence length="68" mass="7328">MHERSAHCRANGVEVWGQVVVAPPPRDETETGFANPFAMVLAGPFAMGSLVDARWVGGINNTTIDGYR</sequence>
<dbReference type="AlphaFoldDB" id="A0A5C6DM01"/>
<organism evidence="1 2">
    <name type="scientific">Novipirellula aureliae</name>
    <dbReference type="NCBI Taxonomy" id="2527966"/>
    <lineage>
        <taxon>Bacteria</taxon>
        <taxon>Pseudomonadati</taxon>
        <taxon>Planctomycetota</taxon>
        <taxon>Planctomycetia</taxon>
        <taxon>Pirellulales</taxon>
        <taxon>Pirellulaceae</taxon>
        <taxon>Novipirellula</taxon>
    </lineage>
</organism>
<reference evidence="1 2" key="1">
    <citation type="submission" date="2019-02" db="EMBL/GenBank/DDBJ databases">
        <title>Deep-cultivation of Planctomycetes and their phenomic and genomic characterization uncovers novel biology.</title>
        <authorList>
            <person name="Wiegand S."/>
            <person name="Jogler M."/>
            <person name="Boedeker C."/>
            <person name="Pinto D."/>
            <person name="Vollmers J."/>
            <person name="Rivas-Marin E."/>
            <person name="Kohn T."/>
            <person name="Peeters S.H."/>
            <person name="Heuer A."/>
            <person name="Rast P."/>
            <person name="Oberbeckmann S."/>
            <person name="Bunk B."/>
            <person name="Jeske O."/>
            <person name="Meyerdierks A."/>
            <person name="Storesund J.E."/>
            <person name="Kallscheuer N."/>
            <person name="Luecker S."/>
            <person name="Lage O.M."/>
            <person name="Pohl T."/>
            <person name="Merkel B.J."/>
            <person name="Hornburger P."/>
            <person name="Mueller R.-W."/>
            <person name="Bruemmer F."/>
            <person name="Labrenz M."/>
            <person name="Spormann A.M."/>
            <person name="Op Den Camp H."/>
            <person name="Overmann J."/>
            <person name="Amann R."/>
            <person name="Jetten M.S.M."/>
            <person name="Mascher T."/>
            <person name="Medema M.H."/>
            <person name="Devos D.P."/>
            <person name="Kaster A.-K."/>
            <person name="Ovreas L."/>
            <person name="Rohde M."/>
            <person name="Galperin M.Y."/>
            <person name="Jogler C."/>
        </authorList>
    </citation>
    <scope>NUCLEOTIDE SEQUENCE [LARGE SCALE GENOMIC DNA]</scope>
    <source>
        <strain evidence="1 2">Q31b</strain>
    </source>
</reference>
<protein>
    <submittedName>
        <fullName evidence="1">Uncharacterized protein</fullName>
    </submittedName>
</protein>
<dbReference type="Proteomes" id="UP000315471">
    <property type="component" value="Unassembled WGS sequence"/>
</dbReference>